<comment type="caution">
    <text evidence="1">The sequence shown here is derived from an EMBL/GenBank/DDBJ whole genome shotgun (WGS) entry which is preliminary data.</text>
</comment>
<dbReference type="RefSeq" id="WP_043138747.1">
    <property type="nucleotide sequence ID" value="NZ_AP022337.1"/>
</dbReference>
<dbReference type="OrthoDB" id="7871081at2"/>
<name>A0A0B3SU99_9RHOB</name>
<accession>A0A0B3SU99</accession>
<dbReference type="AlphaFoldDB" id="A0A0B3SU99"/>
<evidence type="ECO:0000313" key="1">
    <source>
        <dbReference type="EMBL" id="KHQ54039.1"/>
    </source>
</evidence>
<dbReference type="Proteomes" id="UP000030960">
    <property type="component" value="Unassembled WGS sequence"/>
</dbReference>
<keyword evidence="2" id="KW-1185">Reference proteome</keyword>
<accession>A0A225QVX1</accession>
<organism evidence="1 2">
    <name type="scientific">Mameliella alba</name>
    <dbReference type="NCBI Taxonomy" id="561184"/>
    <lineage>
        <taxon>Bacteria</taxon>
        <taxon>Pseudomonadati</taxon>
        <taxon>Pseudomonadota</taxon>
        <taxon>Alphaproteobacteria</taxon>
        <taxon>Rhodobacterales</taxon>
        <taxon>Roseobacteraceae</taxon>
        <taxon>Mameliella</taxon>
    </lineage>
</organism>
<protein>
    <submittedName>
        <fullName evidence="1">Uncharacterized protein</fullName>
    </submittedName>
</protein>
<gene>
    <name evidence="1" type="ORF">OA50_01267</name>
</gene>
<dbReference type="EMBL" id="JSUQ01000004">
    <property type="protein sequence ID" value="KHQ54039.1"/>
    <property type="molecule type" value="Genomic_DNA"/>
</dbReference>
<reference evidence="1 2" key="1">
    <citation type="submission" date="2014-10" db="EMBL/GenBank/DDBJ databases">
        <title>Genome sequence of Ponticoccus sp. strain UMTAT08 isolated from clonal culture of toxic dinoflagellate Alexandrium tamiyavanichii.</title>
        <authorList>
            <person name="Gan H.Y."/>
            <person name="Muhd D.-D."/>
            <person name="Mohd Noor M.E."/>
            <person name="Yeong Y.S."/>
            <person name="Usup G."/>
        </authorList>
    </citation>
    <scope>NUCLEOTIDE SEQUENCE [LARGE SCALE GENOMIC DNA]</scope>
    <source>
        <strain evidence="1 2">UMTAT08</strain>
    </source>
</reference>
<sequence>MKKNIFYRDFTICKAVALVVLMGLAAALGGVPSNRVAETRPELSEARIIPAMVYQFWDECDREKVGVDL</sequence>
<evidence type="ECO:0000313" key="2">
    <source>
        <dbReference type="Proteomes" id="UP000030960"/>
    </source>
</evidence>
<proteinExistence type="predicted"/>